<dbReference type="HOGENOM" id="CLU_005723_2_0_1"/>
<keyword evidence="1" id="KW-0677">Repeat</keyword>
<evidence type="ECO:0000256" key="3">
    <source>
        <dbReference type="SAM" id="MobiDB-lite"/>
    </source>
</evidence>
<accession>A0A0C7MQT2</accession>
<reference evidence="5 6" key="1">
    <citation type="submission" date="2014-12" db="EMBL/GenBank/DDBJ databases">
        <authorList>
            <person name="Neuveglise Cecile"/>
        </authorList>
    </citation>
    <scope>NUCLEOTIDE SEQUENCE [LARGE SCALE GENOMIC DNA]</scope>
    <source>
        <strain evidence="5 6">CBS 12615</strain>
    </source>
</reference>
<feature type="compositionally biased region" description="Polar residues" evidence="3">
    <location>
        <begin position="185"/>
        <end position="206"/>
    </location>
</feature>
<evidence type="ECO:0000313" key="6">
    <source>
        <dbReference type="Proteomes" id="UP000054304"/>
    </source>
</evidence>
<dbReference type="InterPro" id="IPR036869">
    <property type="entry name" value="J_dom_sf"/>
</dbReference>
<evidence type="ECO:0000259" key="4">
    <source>
        <dbReference type="Pfam" id="PF09145"/>
    </source>
</evidence>
<dbReference type="SMART" id="SM00028">
    <property type="entry name" value="TPR"/>
    <property type="match status" value="3"/>
</dbReference>
<dbReference type="InterPro" id="IPR011990">
    <property type="entry name" value="TPR-like_helical_dom_sf"/>
</dbReference>
<dbReference type="SUPFAM" id="SSF46934">
    <property type="entry name" value="UBA-like"/>
    <property type="match status" value="1"/>
</dbReference>
<evidence type="ECO:0000256" key="2">
    <source>
        <dbReference type="ARBA" id="ARBA00022803"/>
    </source>
</evidence>
<dbReference type="InterPro" id="IPR019734">
    <property type="entry name" value="TPR_rpt"/>
</dbReference>
<feature type="region of interest" description="Disordered" evidence="3">
    <location>
        <begin position="1"/>
        <end position="41"/>
    </location>
</feature>
<keyword evidence="6" id="KW-1185">Reference proteome</keyword>
<feature type="region of interest" description="Disordered" evidence="3">
    <location>
        <begin position="185"/>
        <end position="237"/>
    </location>
</feature>
<keyword evidence="2" id="KW-0802">TPR repeat</keyword>
<dbReference type="Gene3D" id="1.10.8.10">
    <property type="entry name" value="DNA helicase RuvA subunit, C-terminal domain"/>
    <property type="match status" value="1"/>
</dbReference>
<dbReference type="Gene3D" id="1.10.287.110">
    <property type="entry name" value="DnaJ domain"/>
    <property type="match status" value="1"/>
</dbReference>
<evidence type="ECO:0000256" key="1">
    <source>
        <dbReference type="ARBA" id="ARBA00022737"/>
    </source>
</evidence>
<dbReference type="SUPFAM" id="SSF48452">
    <property type="entry name" value="TPR-like"/>
    <property type="match status" value="1"/>
</dbReference>
<dbReference type="Gene3D" id="1.25.40.10">
    <property type="entry name" value="Tetratricopeptide repeat domain"/>
    <property type="match status" value="1"/>
</dbReference>
<feature type="compositionally biased region" description="Polar residues" evidence="3">
    <location>
        <begin position="453"/>
        <end position="466"/>
    </location>
</feature>
<dbReference type="EMBL" id="LN736364">
    <property type="protein sequence ID" value="CEP62283.1"/>
    <property type="molecule type" value="Genomic_DNA"/>
</dbReference>
<feature type="compositionally biased region" description="Polar residues" evidence="3">
    <location>
        <begin position="214"/>
        <end position="234"/>
    </location>
</feature>
<proteinExistence type="predicted"/>
<dbReference type="Pfam" id="PF09145">
    <property type="entry name" value="Ubiq-assoc"/>
    <property type="match status" value="1"/>
</dbReference>
<evidence type="ECO:0000313" key="5">
    <source>
        <dbReference type="EMBL" id="CEP62283.1"/>
    </source>
</evidence>
<dbReference type="RefSeq" id="XP_022628510.1">
    <property type="nucleotide sequence ID" value="XM_022772158.1"/>
</dbReference>
<dbReference type="CDD" id="cd14329">
    <property type="entry name" value="UBA_SWA2p_like"/>
    <property type="match status" value="1"/>
</dbReference>
<dbReference type="PANTHER" id="PTHR22904:SF523">
    <property type="entry name" value="STRESS-INDUCED-PHOSPHOPROTEIN 1"/>
    <property type="match status" value="1"/>
</dbReference>
<organism evidence="5 6">
    <name type="scientific">Lachancea lanzarotensis</name>
    <dbReference type="NCBI Taxonomy" id="1245769"/>
    <lineage>
        <taxon>Eukaryota</taxon>
        <taxon>Fungi</taxon>
        <taxon>Dikarya</taxon>
        <taxon>Ascomycota</taxon>
        <taxon>Saccharomycotina</taxon>
        <taxon>Saccharomycetes</taxon>
        <taxon>Saccharomycetales</taxon>
        <taxon>Saccharomycetaceae</taxon>
        <taxon>Lachancea</taxon>
    </lineage>
</organism>
<protein>
    <submittedName>
        <fullName evidence="5">LALA0S05e02058g1_1</fullName>
    </submittedName>
</protein>
<feature type="domain" description="SWA2-like ubiquitin-associated" evidence="4">
    <location>
        <begin position="99"/>
        <end position="141"/>
    </location>
</feature>
<gene>
    <name evidence="5" type="ORF">LALA0_S05e02058g</name>
</gene>
<dbReference type="AlphaFoldDB" id="A0A0C7MQT2"/>
<dbReference type="OrthoDB" id="1717591at2759"/>
<dbReference type="InterPro" id="IPR015228">
    <property type="entry name" value="SWA2_UBA"/>
</dbReference>
<dbReference type="InterPro" id="IPR009060">
    <property type="entry name" value="UBA-like_sf"/>
</dbReference>
<dbReference type="GeneID" id="34685745"/>
<dbReference type="SUPFAM" id="SSF46565">
    <property type="entry name" value="Chaperone J-domain"/>
    <property type="match status" value="1"/>
</dbReference>
<sequence length="586" mass="66260">MADPFSNLFSTFKGVEKNEGTANEQVNDNPVPHQSTGSRTPVYSDLDQILGTRVVENVAQPVSDDLDDAFDVFNSPTPPQMPESSFESTYGQVNSEPPVVDEIKDMEIAKLMSLGMSLEKATDYHDRGIVYERIVERMSHKRENDLRPADRNTSEEPDLFSLASGWLSKGRTFLDSTFKQASSPQATSFSQHISARSEQDSAQVGSHRSFRPNIGTQNLSANRKNQHPPTSNLARSARGHFEVSEEIPKASTFDSEASVTQRKDKAENLLDFDFDSSVEPHQDNFTNNVHLSPIELHSYQEFKGKASEAFTAGDYDLALQNYEKSHNSLPSTHPWQTISLSNMIVCQLKLGQYRNALENADEALSKVPLNNLDQEIPHAAPVKTFKDMWTKVLSNKAQALEAIEDYKNALLTYQALIEKGVTSKKVLDARLRCQKALDPEKFKATSKPKPKPVSTTNREASPFISQQEKKKTAQGKASNALEDQRFLLHDKVEQRVFAWSKGYEKNLRELLARLQLILDWCDWKEVPSSTLVMPKKVKITYLRAASKTHPDKIQESWPMERKMVAEYVFTILSKAWEIFKEEHKMS</sequence>
<dbReference type="Proteomes" id="UP000054304">
    <property type="component" value="Unassembled WGS sequence"/>
</dbReference>
<feature type="compositionally biased region" description="Polar residues" evidence="3">
    <location>
        <begin position="20"/>
        <end position="41"/>
    </location>
</feature>
<feature type="region of interest" description="Disordered" evidence="3">
    <location>
        <begin position="440"/>
        <end position="476"/>
    </location>
</feature>
<name>A0A0C7MQT2_9SACH</name>
<dbReference type="STRING" id="1245769.A0A0C7MQT2"/>
<dbReference type="GO" id="GO:0051879">
    <property type="term" value="F:Hsp90 protein binding"/>
    <property type="evidence" value="ECO:0007669"/>
    <property type="project" value="TreeGrafter"/>
</dbReference>
<dbReference type="PANTHER" id="PTHR22904">
    <property type="entry name" value="TPR REPEAT CONTAINING PROTEIN"/>
    <property type="match status" value="1"/>
</dbReference>